<gene>
    <name evidence="2" type="ORF">SD71_11230</name>
</gene>
<evidence type="ECO:0000313" key="3">
    <source>
        <dbReference type="Proteomes" id="UP000054526"/>
    </source>
</evidence>
<dbReference type="InterPro" id="IPR013217">
    <property type="entry name" value="Methyltransf_12"/>
</dbReference>
<dbReference type="SUPFAM" id="SSF53335">
    <property type="entry name" value="S-adenosyl-L-methionine-dependent methyltransferases"/>
    <property type="match status" value="1"/>
</dbReference>
<dbReference type="EMBL" id="JXAL01000016">
    <property type="protein sequence ID" value="KIL36052.1"/>
    <property type="molecule type" value="Genomic_DNA"/>
</dbReference>
<feature type="domain" description="Methyltransferase type 12" evidence="1">
    <location>
        <begin position="45"/>
        <end position="142"/>
    </location>
</feature>
<dbReference type="InterPro" id="IPR029063">
    <property type="entry name" value="SAM-dependent_MTases_sf"/>
</dbReference>
<reference evidence="2 3" key="1">
    <citation type="submission" date="2014-12" db="EMBL/GenBank/DDBJ databases">
        <title>Draft genome sequence of Cohnella kolymensis strain B-2846.</title>
        <authorList>
            <person name="Karlyshev A.V."/>
            <person name="Kudryashova E.B."/>
        </authorList>
    </citation>
    <scope>NUCLEOTIDE SEQUENCE [LARGE SCALE GENOMIC DNA]</scope>
    <source>
        <strain evidence="2 3">VKM B-2846</strain>
    </source>
</reference>
<keyword evidence="3" id="KW-1185">Reference proteome</keyword>
<sequence>MVDFDGEYGQEYEQQIKKLIPTYDQLFDMCYAFLKTTLEDSARLLVVGVGGGKELSAFGPPNPKWTFTGVDPSGQMLEIAKKRAESLGFEDRVSLYKGIVEELVDAEPFDAATCLLVLHFIPDDGSKLSILKGIAKRLKPEAPLILACMVGEHGSPEHSRQMAALSKHRELVGLSPEIIGCGMKRMGATPIVPESRVLDLLQTAGFGNVLTFYGSYLLRGWVATKM</sequence>
<dbReference type="Proteomes" id="UP000054526">
    <property type="component" value="Unassembled WGS sequence"/>
</dbReference>
<name>A0ABR5A533_9BACL</name>
<dbReference type="CDD" id="cd02440">
    <property type="entry name" value="AdoMet_MTases"/>
    <property type="match status" value="1"/>
</dbReference>
<proteinExistence type="predicted"/>
<accession>A0ABR5A533</accession>
<evidence type="ECO:0000259" key="1">
    <source>
        <dbReference type="Pfam" id="PF08242"/>
    </source>
</evidence>
<comment type="caution">
    <text evidence="2">The sequence shown here is derived from an EMBL/GenBank/DDBJ whole genome shotgun (WGS) entry which is preliminary data.</text>
</comment>
<dbReference type="Pfam" id="PF08242">
    <property type="entry name" value="Methyltransf_12"/>
    <property type="match status" value="1"/>
</dbReference>
<dbReference type="PANTHER" id="PTHR43861">
    <property type="entry name" value="TRANS-ACONITATE 2-METHYLTRANSFERASE-RELATED"/>
    <property type="match status" value="1"/>
</dbReference>
<evidence type="ECO:0000313" key="2">
    <source>
        <dbReference type="EMBL" id="KIL36052.1"/>
    </source>
</evidence>
<protein>
    <recommendedName>
        <fullName evidence="1">Methyltransferase type 12 domain-containing protein</fullName>
    </recommendedName>
</protein>
<organism evidence="2 3">
    <name type="scientific">Cohnella kolymensis</name>
    <dbReference type="NCBI Taxonomy" id="1590652"/>
    <lineage>
        <taxon>Bacteria</taxon>
        <taxon>Bacillati</taxon>
        <taxon>Bacillota</taxon>
        <taxon>Bacilli</taxon>
        <taxon>Bacillales</taxon>
        <taxon>Paenibacillaceae</taxon>
        <taxon>Cohnella</taxon>
    </lineage>
</organism>
<dbReference type="Gene3D" id="3.40.50.150">
    <property type="entry name" value="Vaccinia Virus protein VP39"/>
    <property type="match status" value="1"/>
</dbReference>